<keyword evidence="2" id="KW-1185">Reference proteome</keyword>
<accession>A0ACA9S377</accession>
<evidence type="ECO:0000313" key="2">
    <source>
        <dbReference type="Proteomes" id="UP000789920"/>
    </source>
</evidence>
<comment type="caution">
    <text evidence="1">The sequence shown here is derived from an EMBL/GenBank/DDBJ whole genome shotgun (WGS) entry which is preliminary data.</text>
</comment>
<feature type="non-terminal residue" evidence="1">
    <location>
        <position position="102"/>
    </location>
</feature>
<dbReference type="EMBL" id="CAJVQC010086649">
    <property type="protein sequence ID" value="CAG8822739.1"/>
    <property type="molecule type" value="Genomic_DNA"/>
</dbReference>
<protein>
    <submittedName>
        <fullName evidence="1">676_t:CDS:1</fullName>
    </submittedName>
</protein>
<dbReference type="Proteomes" id="UP000789920">
    <property type="component" value="Unassembled WGS sequence"/>
</dbReference>
<name>A0ACA9S377_9GLOM</name>
<organism evidence="1 2">
    <name type="scientific">Racocetra persica</name>
    <dbReference type="NCBI Taxonomy" id="160502"/>
    <lineage>
        <taxon>Eukaryota</taxon>
        <taxon>Fungi</taxon>
        <taxon>Fungi incertae sedis</taxon>
        <taxon>Mucoromycota</taxon>
        <taxon>Glomeromycotina</taxon>
        <taxon>Glomeromycetes</taxon>
        <taxon>Diversisporales</taxon>
        <taxon>Gigasporaceae</taxon>
        <taxon>Racocetra</taxon>
    </lineage>
</organism>
<sequence>MYVFNSCPKTELKYIEAIARREYTSTYLRTLESDTLGLDSFIPDFNSLESKRDQYISDSAILDQEIKSVLTSRIGEYLKNLTVLQIENPLLMANYSVQLKYQ</sequence>
<reference evidence="1" key="1">
    <citation type="submission" date="2021-06" db="EMBL/GenBank/DDBJ databases">
        <authorList>
            <person name="Kallberg Y."/>
            <person name="Tangrot J."/>
            <person name="Rosling A."/>
        </authorList>
    </citation>
    <scope>NUCLEOTIDE SEQUENCE</scope>
    <source>
        <strain evidence="1">MA461A</strain>
    </source>
</reference>
<gene>
    <name evidence="1" type="ORF">RPERSI_LOCUS25873</name>
</gene>
<evidence type="ECO:0000313" key="1">
    <source>
        <dbReference type="EMBL" id="CAG8822739.1"/>
    </source>
</evidence>
<proteinExistence type="predicted"/>